<dbReference type="GO" id="GO:0016491">
    <property type="term" value="F:oxidoreductase activity"/>
    <property type="evidence" value="ECO:0007669"/>
    <property type="project" value="UniProtKB-KW"/>
</dbReference>
<protein>
    <submittedName>
        <fullName evidence="8">Nitroreductase</fullName>
    </submittedName>
</protein>
<evidence type="ECO:0000256" key="3">
    <source>
        <dbReference type="ARBA" id="ARBA00022630"/>
    </source>
</evidence>
<evidence type="ECO:0000256" key="6">
    <source>
        <dbReference type="SAM" id="MobiDB-lite"/>
    </source>
</evidence>
<feature type="domain" description="Nitroreductase" evidence="7">
    <location>
        <begin position="62"/>
        <end position="149"/>
    </location>
</feature>
<dbReference type="STRING" id="645991.Sgly_2049"/>
<dbReference type="Proteomes" id="UP000007488">
    <property type="component" value="Chromosome"/>
</dbReference>
<dbReference type="SUPFAM" id="SSF55469">
    <property type="entry name" value="FMN-dependent nitroreductase-like"/>
    <property type="match status" value="1"/>
</dbReference>
<dbReference type="KEGG" id="sgy:Sgly_2049"/>
<dbReference type="Pfam" id="PF00881">
    <property type="entry name" value="Nitroreductase"/>
    <property type="match status" value="2"/>
</dbReference>
<reference evidence="9" key="2">
    <citation type="submission" date="2011-02" db="EMBL/GenBank/DDBJ databases">
        <title>The complete genome of Syntrophobotulus glycolicus DSM 8271.</title>
        <authorList>
            <person name="Lucas S."/>
            <person name="Copeland A."/>
            <person name="Lapidus A."/>
            <person name="Bruce D."/>
            <person name="Goodwin L."/>
            <person name="Pitluck S."/>
            <person name="Kyrpides N."/>
            <person name="Mavromatis K."/>
            <person name="Pagani I."/>
            <person name="Ivanova N."/>
            <person name="Mikhailova N."/>
            <person name="Chertkov O."/>
            <person name="Held B."/>
            <person name="Detter J.C."/>
            <person name="Tapia R."/>
            <person name="Han C."/>
            <person name="Land M."/>
            <person name="Hauser L."/>
            <person name="Markowitz V."/>
            <person name="Cheng J.-F."/>
            <person name="Hugenholtz P."/>
            <person name="Woyke T."/>
            <person name="Wu D."/>
            <person name="Spring S."/>
            <person name="Schroeder M."/>
            <person name="Brambilla E."/>
            <person name="Klenk H.-P."/>
            <person name="Eisen J.A."/>
        </authorList>
    </citation>
    <scope>NUCLEOTIDE SEQUENCE [LARGE SCALE GENOMIC DNA]</scope>
    <source>
        <strain evidence="9">DSM 8271 / FlGlyR</strain>
    </source>
</reference>
<keyword evidence="9" id="KW-1185">Reference proteome</keyword>
<sequence>MLDIMANRRSIRKYQEIAVEQEKVDAIIKAALLAPSGNAIYPTRFFVVNDKELIVELAKAREVGSSFLKNAPLCIVVSADPQTTDAWIEDSSIAATYIQLSAQALGLGSCWVQVRNRKHSKEITSEDYVRKILNIPECLKLACIIGIGYPDEQKEPHADERLRRDHVYANRAEQE</sequence>
<comment type="similarity">
    <text evidence="2">Belongs to the nitroreductase family.</text>
</comment>
<name>F0T1Z8_SYNGF</name>
<dbReference type="OrthoDB" id="9783470at2"/>
<gene>
    <name evidence="8" type="ordered locus">Sgly_2049</name>
</gene>
<feature type="domain" description="Nitroreductase" evidence="7">
    <location>
        <begin position="6"/>
        <end position="60"/>
    </location>
</feature>
<feature type="region of interest" description="Disordered" evidence="6">
    <location>
        <begin position="155"/>
        <end position="175"/>
    </location>
</feature>
<dbReference type="EMBL" id="CP002547">
    <property type="protein sequence ID" value="ADY56342.1"/>
    <property type="molecule type" value="Genomic_DNA"/>
</dbReference>
<keyword evidence="5" id="KW-0560">Oxidoreductase</keyword>
<proteinExistence type="inferred from homology"/>
<keyword evidence="4" id="KW-0288">FMN</keyword>
<organism evidence="8 9">
    <name type="scientific">Syntrophobotulus glycolicus (strain DSM 8271 / FlGlyR)</name>
    <dbReference type="NCBI Taxonomy" id="645991"/>
    <lineage>
        <taxon>Bacteria</taxon>
        <taxon>Bacillati</taxon>
        <taxon>Bacillota</taxon>
        <taxon>Clostridia</taxon>
        <taxon>Eubacteriales</taxon>
        <taxon>Desulfitobacteriaceae</taxon>
        <taxon>Syntrophobotulus</taxon>
    </lineage>
</organism>
<dbReference type="RefSeq" id="WP_013625209.1">
    <property type="nucleotide sequence ID" value="NC_015172.1"/>
</dbReference>
<evidence type="ECO:0000256" key="5">
    <source>
        <dbReference type="ARBA" id="ARBA00023002"/>
    </source>
</evidence>
<evidence type="ECO:0000259" key="7">
    <source>
        <dbReference type="Pfam" id="PF00881"/>
    </source>
</evidence>
<evidence type="ECO:0000313" key="9">
    <source>
        <dbReference type="Proteomes" id="UP000007488"/>
    </source>
</evidence>
<dbReference type="PANTHER" id="PTHR43673:SF2">
    <property type="entry name" value="NITROREDUCTASE"/>
    <property type="match status" value="1"/>
</dbReference>
<evidence type="ECO:0000256" key="4">
    <source>
        <dbReference type="ARBA" id="ARBA00022643"/>
    </source>
</evidence>
<evidence type="ECO:0000256" key="2">
    <source>
        <dbReference type="ARBA" id="ARBA00007118"/>
    </source>
</evidence>
<dbReference type="InterPro" id="IPR000415">
    <property type="entry name" value="Nitroreductase-like"/>
</dbReference>
<dbReference type="Gene3D" id="3.40.109.10">
    <property type="entry name" value="NADH Oxidase"/>
    <property type="match status" value="1"/>
</dbReference>
<dbReference type="HOGENOM" id="CLU_070764_7_3_9"/>
<comment type="cofactor">
    <cofactor evidence="1">
        <name>FMN</name>
        <dbReference type="ChEBI" id="CHEBI:58210"/>
    </cofactor>
</comment>
<dbReference type="AlphaFoldDB" id="F0T1Z8"/>
<reference evidence="8 9" key="1">
    <citation type="journal article" date="2011" name="Stand. Genomic Sci.">
        <title>Complete genome sequence of Syntrophobotulus glycolicus type strain (FlGlyR).</title>
        <authorList>
            <person name="Han C."/>
            <person name="Mwirichia R."/>
            <person name="Chertkov O."/>
            <person name="Held B."/>
            <person name="Lapidus A."/>
            <person name="Nolan M."/>
            <person name="Lucas S."/>
            <person name="Hammon N."/>
            <person name="Deshpande S."/>
            <person name="Cheng J.F."/>
            <person name="Tapia R."/>
            <person name="Goodwin L."/>
            <person name="Pitluck S."/>
            <person name="Huntemann M."/>
            <person name="Liolios K."/>
            <person name="Ivanova N."/>
            <person name="Pagani I."/>
            <person name="Mavromatis K."/>
            <person name="Ovchinikova G."/>
            <person name="Pati A."/>
            <person name="Chen A."/>
            <person name="Palaniappan K."/>
            <person name="Land M."/>
            <person name="Hauser L."/>
            <person name="Brambilla E.M."/>
            <person name="Rohde M."/>
            <person name="Spring S."/>
            <person name="Sikorski J."/>
            <person name="Goker M."/>
            <person name="Woyke T."/>
            <person name="Bristow J."/>
            <person name="Eisen J.A."/>
            <person name="Markowitz V."/>
            <person name="Hugenholtz P."/>
            <person name="Kyrpides N.C."/>
            <person name="Klenk H.P."/>
            <person name="Detter J.C."/>
        </authorList>
    </citation>
    <scope>NUCLEOTIDE SEQUENCE [LARGE SCALE GENOMIC DNA]</scope>
    <source>
        <strain evidence="9">DSM 8271 / FlGlyR</strain>
    </source>
</reference>
<dbReference type="PANTHER" id="PTHR43673">
    <property type="entry name" value="NAD(P)H NITROREDUCTASE YDGI-RELATED"/>
    <property type="match status" value="1"/>
</dbReference>
<evidence type="ECO:0000256" key="1">
    <source>
        <dbReference type="ARBA" id="ARBA00001917"/>
    </source>
</evidence>
<keyword evidence="3" id="KW-0285">Flavoprotein</keyword>
<dbReference type="eggNOG" id="COG0778">
    <property type="taxonomic scope" value="Bacteria"/>
</dbReference>
<dbReference type="InterPro" id="IPR029479">
    <property type="entry name" value="Nitroreductase"/>
</dbReference>
<evidence type="ECO:0000313" key="8">
    <source>
        <dbReference type="EMBL" id="ADY56342.1"/>
    </source>
</evidence>
<accession>F0T1Z8</accession>
<dbReference type="CDD" id="cd02151">
    <property type="entry name" value="nitroreductase"/>
    <property type="match status" value="1"/>
</dbReference>